<dbReference type="AlphaFoldDB" id="A0A977L550"/>
<keyword evidence="4 6" id="KW-0255">Endonuclease</keyword>
<comment type="function">
    <text evidence="6">Involved in correct processing of both the 5' and 3' ends of 23S rRNA precursor. Processes 30S rRNA precursor transcript even in absence of ribonuclease 3 (Rnc); Rnc processes 30S rRNA into smaller rRNA precursors.</text>
</comment>
<proteinExistence type="inferred from homology"/>
<sequence length="139" mass="15640">MTIFETHIALMKSSGREGQIPLGQLSPGALAYLGDAVFELYVRSRFLWPPQRLARYHQQVVAQVRAESQAAMLQGLLPHLTATEQDWVRRGRNAANGCPRRLAPELYQQATSLETLLGYLYLENPERLHELLELVAISG</sequence>
<dbReference type="HAMAP" id="MF_01468">
    <property type="entry name" value="RNase_Mini_III"/>
    <property type="match status" value="1"/>
</dbReference>
<dbReference type="EMBL" id="CP073041">
    <property type="protein sequence ID" value="UXE64730.1"/>
    <property type="molecule type" value="Genomic_DNA"/>
</dbReference>
<gene>
    <name evidence="6" type="primary">mrnC</name>
    <name evidence="8" type="ORF">KA717_20240</name>
</gene>
<keyword evidence="2 6" id="KW-0698">rRNA processing</keyword>
<evidence type="ECO:0000256" key="1">
    <source>
        <dbReference type="ARBA" id="ARBA00022517"/>
    </source>
</evidence>
<comment type="subunit">
    <text evidence="6">Homodimer.</text>
</comment>
<dbReference type="GO" id="GO:0019843">
    <property type="term" value="F:rRNA binding"/>
    <property type="evidence" value="ECO:0007669"/>
    <property type="project" value="UniProtKB-UniRule"/>
</dbReference>
<evidence type="ECO:0000256" key="3">
    <source>
        <dbReference type="ARBA" id="ARBA00022722"/>
    </source>
</evidence>
<feature type="domain" description="RNase III" evidence="7">
    <location>
        <begin position="1"/>
        <end position="139"/>
    </location>
</feature>
<dbReference type="Proteomes" id="UP001065613">
    <property type="component" value="Chromosome"/>
</dbReference>
<feature type="active site" evidence="6">
    <location>
        <position position="35"/>
    </location>
</feature>
<dbReference type="SMART" id="SM00535">
    <property type="entry name" value="RIBOc"/>
    <property type="match status" value="1"/>
</dbReference>
<comment type="subcellular location">
    <subcellularLocation>
        <location evidence="6">Cytoplasm</location>
    </subcellularLocation>
</comment>
<evidence type="ECO:0000256" key="4">
    <source>
        <dbReference type="ARBA" id="ARBA00022759"/>
    </source>
</evidence>
<dbReference type="PIRSF" id="PIRSF005520">
    <property type="entry name" value="UCP005520"/>
    <property type="match status" value="1"/>
</dbReference>
<dbReference type="SUPFAM" id="SSF69065">
    <property type="entry name" value="RNase III domain-like"/>
    <property type="match status" value="1"/>
</dbReference>
<evidence type="ECO:0000259" key="7">
    <source>
        <dbReference type="SMART" id="SM00535"/>
    </source>
</evidence>
<keyword evidence="6" id="KW-0460">Magnesium</keyword>
<dbReference type="InterPro" id="IPR008226">
    <property type="entry name" value="Mini3_fam"/>
</dbReference>
<comment type="similarity">
    <text evidence="6">Belongs to the MrnC RNase family.</text>
</comment>
<dbReference type="GO" id="GO:0005737">
    <property type="term" value="C:cytoplasm"/>
    <property type="evidence" value="ECO:0007669"/>
    <property type="project" value="UniProtKB-SubCell"/>
</dbReference>
<dbReference type="Pfam" id="PF00636">
    <property type="entry name" value="Ribonuclease_3"/>
    <property type="match status" value="1"/>
</dbReference>
<protein>
    <recommendedName>
        <fullName evidence="6">Mini-ribonuclease 3</fullName>
        <shortName evidence="6">Mini-3</shortName>
        <shortName evidence="6">Mini-RNase 3</shortName>
        <ecNumber evidence="6">3.1.26.-</ecNumber>
    </recommendedName>
    <alternativeName>
        <fullName evidence="6">Mini-RNase III</fullName>
        <shortName evidence="6">Mini-III</shortName>
    </alternativeName>
</protein>
<keyword evidence="1 6" id="KW-0690">Ribosome biogenesis</keyword>
<dbReference type="PANTHER" id="PTHR34276">
    <property type="entry name" value="MINI-RIBONUCLEASE 3"/>
    <property type="match status" value="1"/>
</dbReference>
<dbReference type="GO" id="GO:0004525">
    <property type="term" value="F:ribonuclease III activity"/>
    <property type="evidence" value="ECO:0007669"/>
    <property type="project" value="InterPro"/>
</dbReference>
<evidence type="ECO:0000256" key="2">
    <source>
        <dbReference type="ARBA" id="ARBA00022552"/>
    </source>
</evidence>
<keyword evidence="6" id="KW-0694">RNA-binding</keyword>
<keyword evidence="5 6" id="KW-0378">Hydrolase</keyword>
<dbReference type="Gene3D" id="1.10.1520.10">
    <property type="entry name" value="Ribonuclease III domain"/>
    <property type="match status" value="1"/>
</dbReference>
<accession>A0A977L550</accession>
<organism evidence="8">
    <name type="scientific">Woronichinia naegeliana WA131</name>
    <dbReference type="NCBI Taxonomy" id="2824559"/>
    <lineage>
        <taxon>Bacteria</taxon>
        <taxon>Bacillati</taxon>
        <taxon>Cyanobacteriota</taxon>
        <taxon>Cyanophyceae</taxon>
        <taxon>Synechococcales</taxon>
        <taxon>Coelosphaeriaceae</taxon>
        <taxon>Woronichinia</taxon>
    </lineage>
</organism>
<keyword evidence="6" id="KW-0963">Cytoplasm</keyword>
<dbReference type="EC" id="3.1.26.-" evidence="6"/>
<keyword evidence="3 6" id="KW-0540">Nuclease</keyword>
<evidence type="ECO:0000313" key="8">
    <source>
        <dbReference type="EMBL" id="UXE64730.1"/>
    </source>
</evidence>
<comment type="cofactor">
    <cofactor evidence="6">
        <name>Mg(2+)</name>
        <dbReference type="ChEBI" id="CHEBI:18420"/>
    </cofactor>
</comment>
<evidence type="ECO:0000256" key="6">
    <source>
        <dbReference type="HAMAP-Rule" id="MF_01468"/>
    </source>
</evidence>
<dbReference type="PANTHER" id="PTHR34276:SF1">
    <property type="entry name" value="MINI-RIBONUCLEASE 3"/>
    <property type="match status" value="1"/>
</dbReference>
<name>A0A977L550_9CYAN</name>
<dbReference type="KEGG" id="wna:KA717_20240"/>
<keyword evidence="6" id="KW-0699">rRNA-binding</keyword>
<dbReference type="InterPro" id="IPR036389">
    <property type="entry name" value="RNase_III_sf"/>
</dbReference>
<dbReference type="GO" id="GO:0006364">
    <property type="term" value="P:rRNA processing"/>
    <property type="evidence" value="ECO:0007669"/>
    <property type="project" value="UniProtKB-UniRule"/>
</dbReference>
<evidence type="ECO:0000256" key="5">
    <source>
        <dbReference type="ARBA" id="ARBA00022801"/>
    </source>
</evidence>
<dbReference type="InterPro" id="IPR000999">
    <property type="entry name" value="RNase_III_dom"/>
</dbReference>
<reference evidence="8" key="1">
    <citation type="submission" date="2021-04" db="EMBL/GenBank/DDBJ databases">
        <title>Genome sequence of Woronichinia naegeliana from Washington state freshwater lake bloom.</title>
        <authorList>
            <person name="Dreher T.W."/>
        </authorList>
    </citation>
    <scope>NUCLEOTIDE SEQUENCE</scope>
    <source>
        <strain evidence="8">WA131</strain>
    </source>
</reference>